<evidence type="ECO:0000313" key="3">
    <source>
        <dbReference type="EMBL" id="ARW61474.1"/>
    </source>
</evidence>
<keyword evidence="1" id="KW-0472">Membrane</keyword>
<feature type="transmembrane region" description="Helical" evidence="1">
    <location>
        <begin position="49"/>
        <end position="67"/>
    </location>
</feature>
<dbReference type="RefSeq" id="YP_009392912.1">
    <property type="nucleotide sequence ID" value="NC_035265.1"/>
</dbReference>
<geneLocation type="chloroplast" evidence="3"/>
<evidence type="ECO:0000256" key="2">
    <source>
        <dbReference type="SAM" id="SignalP"/>
    </source>
</evidence>
<keyword evidence="3" id="KW-0934">Plastid</keyword>
<keyword evidence="2" id="KW-0732">Signal</keyword>
<dbReference type="AlphaFoldDB" id="A0A1Z1M6U2"/>
<evidence type="ECO:0000256" key="1">
    <source>
        <dbReference type="SAM" id="Phobius"/>
    </source>
</evidence>
<organism evidence="3">
    <name type="scientific">Caloglossa intermedia</name>
    <dbReference type="NCBI Taxonomy" id="100879"/>
    <lineage>
        <taxon>Eukaryota</taxon>
        <taxon>Rhodophyta</taxon>
        <taxon>Florideophyceae</taxon>
        <taxon>Rhodymeniophycidae</taxon>
        <taxon>Ceramiales</taxon>
        <taxon>Delesseriaceae</taxon>
        <taxon>Caloglossa</taxon>
    </lineage>
</organism>
<keyword evidence="1" id="KW-0812">Transmembrane</keyword>
<feature type="chain" id="PRO_5012215866" evidence="2">
    <location>
        <begin position="26"/>
        <end position="68"/>
    </location>
</feature>
<name>A0A1Z1M6U2_9FLOR</name>
<reference evidence="3" key="1">
    <citation type="journal article" date="2017" name="J. Phycol.">
        <title>Analysis of chloroplast genomes and a supermatrix inform reclassification of the Rhodomelaceae (Rhodophyta).</title>
        <authorList>
            <person name="Diaz-Tapia P."/>
            <person name="Maggs C.A."/>
            <person name="West J.A."/>
            <person name="Verbruggen H."/>
        </authorList>
    </citation>
    <scope>NUCLEOTIDE SEQUENCE</scope>
    <source>
        <strain evidence="3">JW3535</strain>
    </source>
</reference>
<keyword evidence="1" id="KW-1133">Transmembrane helix</keyword>
<accession>A0A1Z1M6U2</accession>
<dbReference type="GeneID" id="33354522"/>
<proteinExistence type="predicted"/>
<gene>
    <name evidence="3" type="primary">secG</name>
</gene>
<dbReference type="EMBL" id="MF101418">
    <property type="protein sequence ID" value="ARW61474.1"/>
    <property type="molecule type" value="Genomic_DNA"/>
</dbReference>
<feature type="signal peptide" evidence="2">
    <location>
        <begin position="1"/>
        <end position="25"/>
    </location>
</feature>
<protein>
    <submittedName>
        <fullName evidence="3">Preprotein-translocase subunit g</fullName>
    </submittedName>
</protein>
<keyword evidence="3" id="KW-0150">Chloroplast</keyword>
<sequence>MIKFLLYLLSLFNIFLILFNNPASGNINNFGNQNRFLTFNSNQVFMQKIIFINVILFIAFNILYSVYT</sequence>